<protein>
    <submittedName>
        <fullName evidence="1">Uncharacterized protein</fullName>
    </submittedName>
</protein>
<evidence type="ECO:0000313" key="2">
    <source>
        <dbReference type="Proteomes" id="UP000000644"/>
    </source>
</evidence>
<gene>
    <name evidence="1" type="ordered locus">Pnap_4351</name>
</gene>
<proteinExistence type="predicted"/>
<dbReference type="Proteomes" id="UP000000644">
    <property type="component" value="Plasmid pPNAP01"/>
</dbReference>
<sequence>MPLTRRQPGSGPELSRRIAMSTQQVFNFLALAGLPVCWVDGASGFVPGVRILNGVLAIDPRKALASDVLHEAGHLCVVPGRFRHLMGEDVDAGVQAMLAQCRHLDPDDPLMVQVMQSGECEATAWSWAAGMHLGLDPQIIIENASFEGTGAQLRLALKMGHHFGVHGPTSGPVFPHLRRWLQTH</sequence>
<keyword evidence="1" id="KW-0614">Plasmid</keyword>
<dbReference type="EMBL" id="CP000530">
    <property type="protein sequence ID" value="ABM39633.1"/>
    <property type="molecule type" value="Genomic_DNA"/>
</dbReference>
<organism evidence="1 2">
    <name type="scientific">Polaromonas naphthalenivorans (strain CJ2)</name>
    <dbReference type="NCBI Taxonomy" id="365044"/>
    <lineage>
        <taxon>Bacteria</taxon>
        <taxon>Pseudomonadati</taxon>
        <taxon>Pseudomonadota</taxon>
        <taxon>Betaproteobacteria</taxon>
        <taxon>Burkholderiales</taxon>
        <taxon>Comamonadaceae</taxon>
        <taxon>Polaromonas</taxon>
    </lineage>
</organism>
<dbReference type="KEGG" id="pna:Pnap_4351"/>
<dbReference type="AlphaFoldDB" id="A1VVF5"/>
<evidence type="ECO:0000313" key="1">
    <source>
        <dbReference type="EMBL" id="ABM39633.1"/>
    </source>
</evidence>
<geneLocation type="plasmid" evidence="1 2">
    <name>pPNAP01</name>
</geneLocation>
<accession>A1VVF5</accession>
<reference evidence="2" key="1">
    <citation type="journal article" date="2009" name="Environ. Microbiol.">
        <title>The genome of Polaromonas naphthalenivorans strain CJ2, isolated from coal tar-contaminated sediment, reveals physiological and metabolic versatility and evolution through extensive horizontal gene transfer.</title>
        <authorList>
            <person name="Yagi J.M."/>
            <person name="Sims D."/>
            <person name="Brettin T."/>
            <person name="Bruce D."/>
            <person name="Madsen E.L."/>
        </authorList>
    </citation>
    <scope>NUCLEOTIDE SEQUENCE [LARGE SCALE GENOMIC DNA]</scope>
    <source>
        <strain evidence="2">CJ2</strain>
        <plasmid evidence="2">Plasmid pPNAP01</plasmid>
    </source>
</reference>
<dbReference type="HOGENOM" id="CLU_1575066_0_0_4"/>
<name>A1VVF5_POLNA</name>
<keyword evidence="2" id="KW-1185">Reference proteome</keyword>